<dbReference type="AlphaFoldDB" id="A0A7L4JII0"/>
<dbReference type="InterPro" id="IPR014745">
    <property type="entry name" value="MHC_II_a/b_N"/>
</dbReference>
<keyword evidence="4" id="KW-1185">Reference proteome</keyword>
<feature type="non-terminal residue" evidence="3">
    <location>
        <position position="1"/>
    </location>
</feature>
<dbReference type="SMART" id="SM00921">
    <property type="entry name" value="MHC_II_beta"/>
    <property type="match status" value="1"/>
</dbReference>
<evidence type="ECO:0000313" key="3">
    <source>
        <dbReference type="EMBL" id="NXY39952.1"/>
    </source>
</evidence>
<dbReference type="Proteomes" id="UP000572837">
    <property type="component" value="Unassembled WGS sequence"/>
</dbReference>
<organism evidence="3 4">
    <name type="scientific">Pomatorhinus ruficollis</name>
    <name type="common">streak-breasted scimitar babbler</name>
    <dbReference type="NCBI Taxonomy" id="932028"/>
    <lineage>
        <taxon>Eukaryota</taxon>
        <taxon>Metazoa</taxon>
        <taxon>Chordata</taxon>
        <taxon>Craniata</taxon>
        <taxon>Vertebrata</taxon>
        <taxon>Euteleostomi</taxon>
        <taxon>Archelosauria</taxon>
        <taxon>Archosauria</taxon>
        <taxon>Dinosauria</taxon>
        <taxon>Saurischia</taxon>
        <taxon>Theropoda</taxon>
        <taxon>Coelurosauria</taxon>
        <taxon>Aves</taxon>
        <taxon>Neognathae</taxon>
        <taxon>Neoaves</taxon>
        <taxon>Telluraves</taxon>
        <taxon>Australaves</taxon>
        <taxon>Passeriformes</taxon>
        <taxon>Sylvioidea</taxon>
        <taxon>Timaliidae</taxon>
        <taxon>Pomatorhinus</taxon>
    </lineage>
</organism>
<protein>
    <submittedName>
        <fullName evidence="3">HB2J protein</fullName>
    </submittedName>
</protein>
<sequence>PPDLCPAHSGVFQDMHESECYFIKGTEKVRFVDTYMYNRKRYIMFDSDVGYFVRFSPGGKKQARYANSVPEILEHYRGLVDCFCRPNYEGPIPFLAER</sequence>
<dbReference type="InterPro" id="IPR011162">
    <property type="entry name" value="MHC_I/II-like_Ag-recog"/>
</dbReference>
<dbReference type="Pfam" id="PF00969">
    <property type="entry name" value="MHC_II_beta"/>
    <property type="match status" value="1"/>
</dbReference>
<feature type="non-terminal residue" evidence="3">
    <location>
        <position position="98"/>
    </location>
</feature>
<name>A0A7L4JII0_9PASS</name>
<comment type="caution">
    <text evidence="3">The sequence shown here is derived from an EMBL/GenBank/DDBJ whole genome shotgun (WGS) entry which is preliminary data.</text>
</comment>
<dbReference type="Gene3D" id="3.10.320.10">
    <property type="entry name" value="Class II Histocompatibility Antigen, M Beta Chain, Chain B, domain 1"/>
    <property type="match status" value="1"/>
</dbReference>
<reference evidence="3 4" key="1">
    <citation type="submission" date="2020-02" db="EMBL/GenBank/DDBJ databases">
        <title>Bird 10,000 Genomes (B10K) Project - Family phase.</title>
        <authorList>
            <person name="Zhang G."/>
        </authorList>
    </citation>
    <scope>NUCLEOTIDE SEQUENCE [LARGE SCALE GENOMIC DNA]</scope>
    <source>
        <strain evidence="3">B10K-IZ-033-81</strain>
        <tissue evidence="3">Muscle</tissue>
    </source>
</reference>
<dbReference type="EMBL" id="VZSW01007077">
    <property type="protein sequence ID" value="NXY39952.1"/>
    <property type="molecule type" value="Genomic_DNA"/>
</dbReference>
<dbReference type="GO" id="GO:0042613">
    <property type="term" value="C:MHC class II protein complex"/>
    <property type="evidence" value="ECO:0007669"/>
    <property type="project" value="InterPro"/>
</dbReference>
<dbReference type="GO" id="GO:0006955">
    <property type="term" value="P:immune response"/>
    <property type="evidence" value="ECO:0007669"/>
    <property type="project" value="InterPro"/>
</dbReference>
<keyword evidence="1" id="KW-0325">Glycoprotein</keyword>
<evidence type="ECO:0000256" key="1">
    <source>
        <dbReference type="ARBA" id="ARBA00023180"/>
    </source>
</evidence>
<dbReference type="GO" id="GO:0019882">
    <property type="term" value="P:antigen processing and presentation"/>
    <property type="evidence" value="ECO:0007669"/>
    <property type="project" value="InterPro"/>
</dbReference>
<accession>A0A7L4JII0</accession>
<dbReference type="SUPFAM" id="SSF54452">
    <property type="entry name" value="MHC antigen-recognition domain"/>
    <property type="match status" value="1"/>
</dbReference>
<gene>
    <name evidence="3" type="primary">H2eb1_1</name>
    <name evidence="3" type="ORF">PORRUF_R14528</name>
</gene>
<proteinExistence type="predicted"/>
<feature type="domain" description="MHC class II beta chain N-terminal" evidence="2">
    <location>
        <begin position="18"/>
        <end position="92"/>
    </location>
</feature>
<evidence type="ECO:0000259" key="2">
    <source>
        <dbReference type="SMART" id="SM00921"/>
    </source>
</evidence>
<evidence type="ECO:0000313" key="4">
    <source>
        <dbReference type="Proteomes" id="UP000572837"/>
    </source>
</evidence>
<dbReference type="InterPro" id="IPR000353">
    <property type="entry name" value="MHC_II_b_N"/>
</dbReference>